<dbReference type="Pfam" id="PF03713">
    <property type="entry name" value="DUF305"/>
    <property type="match status" value="1"/>
</dbReference>
<dbReference type="InterPro" id="IPR005183">
    <property type="entry name" value="DUF305_CopM-like"/>
</dbReference>
<dbReference type="RefSeq" id="WP_141842107.1">
    <property type="nucleotide sequence ID" value="NZ_VFPM01000001.1"/>
</dbReference>
<sequence length="216" mass="22290">MKSTIRHASYAAVSVVAALTLAACGSSDHSGAAHESMSSATGSASVTAPAASADHNAADVTFATDMIPHHQQAVEMADLAAERASDAQVKSLAAAIKAAQDPEIQTMSGWLSTWGQPVPSDTDGHDMSDMDHGDGATMEGMMTDEEMQRLAAASGAAFDRLWLELMIKHHEGAVAMAETATASGKNADVVALAKEIITAQKAEIATMEQLLPTITG</sequence>
<dbReference type="Proteomes" id="UP000316747">
    <property type="component" value="Unassembled WGS sequence"/>
</dbReference>
<accession>A0A543I1I5</accession>
<dbReference type="OrthoDB" id="26872at2"/>
<name>A0A543I1I5_9MICO</name>
<gene>
    <name evidence="3" type="ORF">FBY41_0840</name>
</gene>
<evidence type="ECO:0000313" key="4">
    <source>
        <dbReference type="Proteomes" id="UP000316747"/>
    </source>
</evidence>
<dbReference type="InterPro" id="IPR012347">
    <property type="entry name" value="Ferritin-like"/>
</dbReference>
<feature type="chain" id="PRO_5038619691" evidence="1">
    <location>
        <begin position="23"/>
        <end position="216"/>
    </location>
</feature>
<dbReference type="AlphaFoldDB" id="A0A543I1I5"/>
<dbReference type="Gene3D" id="1.20.1260.10">
    <property type="match status" value="1"/>
</dbReference>
<dbReference type="PROSITE" id="PS51257">
    <property type="entry name" value="PROKAR_LIPOPROTEIN"/>
    <property type="match status" value="1"/>
</dbReference>
<evidence type="ECO:0000259" key="2">
    <source>
        <dbReference type="Pfam" id="PF03713"/>
    </source>
</evidence>
<feature type="domain" description="DUF305" evidence="2">
    <location>
        <begin position="59"/>
        <end position="211"/>
    </location>
</feature>
<evidence type="ECO:0000313" key="3">
    <source>
        <dbReference type="EMBL" id="TQM64473.1"/>
    </source>
</evidence>
<reference evidence="3 4" key="1">
    <citation type="submission" date="2019-06" db="EMBL/GenBank/DDBJ databases">
        <title>Genome sequencing of plant associated microbes to promote plant fitness in Sorghum bicolor and Oryza sativa.</title>
        <authorList>
            <person name="Coleman-Derr D."/>
        </authorList>
    </citation>
    <scope>NUCLEOTIDE SEQUENCE [LARGE SCALE GENOMIC DNA]</scope>
    <source>
        <strain evidence="3 4">KV-663</strain>
    </source>
</reference>
<evidence type="ECO:0000256" key="1">
    <source>
        <dbReference type="SAM" id="SignalP"/>
    </source>
</evidence>
<keyword evidence="4" id="KW-1185">Reference proteome</keyword>
<comment type="caution">
    <text evidence="3">The sequence shown here is derived from an EMBL/GenBank/DDBJ whole genome shotgun (WGS) entry which is preliminary data.</text>
</comment>
<dbReference type="PANTHER" id="PTHR36933:SF1">
    <property type="entry name" value="SLL0788 PROTEIN"/>
    <property type="match status" value="1"/>
</dbReference>
<dbReference type="PANTHER" id="PTHR36933">
    <property type="entry name" value="SLL0788 PROTEIN"/>
    <property type="match status" value="1"/>
</dbReference>
<protein>
    <submittedName>
        <fullName evidence="3">Uncharacterized protein (DUF305 family)</fullName>
    </submittedName>
</protein>
<keyword evidence="1" id="KW-0732">Signal</keyword>
<dbReference type="EMBL" id="VFPM01000001">
    <property type="protein sequence ID" value="TQM64473.1"/>
    <property type="molecule type" value="Genomic_DNA"/>
</dbReference>
<organism evidence="3 4">
    <name type="scientific">Humibacillus xanthopallidus</name>
    <dbReference type="NCBI Taxonomy" id="412689"/>
    <lineage>
        <taxon>Bacteria</taxon>
        <taxon>Bacillati</taxon>
        <taxon>Actinomycetota</taxon>
        <taxon>Actinomycetes</taxon>
        <taxon>Micrococcales</taxon>
        <taxon>Intrasporangiaceae</taxon>
        <taxon>Humibacillus</taxon>
    </lineage>
</organism>
<feature type="signal peptide" evidence="1">
    <location>
        <begin position="1"/>
        <end position="22"/>
    </location>
</feature>
<proteinExistence type="predicted"/>